<dbReference type="AlphaFoldDB" id="A0A6I2LBH6"/>
<dbReference type="CDD" id="cd00082">
    <property type="entry name" value="HisKA"/>
    <property type="match status" value="1"/>
</dbReference>
<dbReference type="SMART" id="SM00388">
    <property type="entry name" value="HisKA"/>
    <property type="match status" value="1"/>
</dbReference>
<keyword evidence="4" id="KW-1003">Cell membrane</keyword>
<dbReference type="SMART" id="SM00304">
    <property type="entry name" value="HAMP"/>
    <property type="match status" value="1"/>
</dbReference>
<dbReference type="GO" id="GO:0005524">
    <property type="term" value="F:ATP binding"/>
    <property type="evidence" value="ECO:0007669"/>
    <property type="project" value="UniProtKB-KW"/>
</dbReference>
<dbReference type="GO" id="GO:0005886">
    <property type="term" value="C:plasma membrane"/>
    <property type="evidence" value="ECO:0007669"/>
    <property type="project" value="UniProtKB-SubCell"/>
</dbReference>
<dbReference type="SUPFAM" id="SSF158472">
    <property type="entry name" value="HAMP domain-like"/>
    <property type="match status" value="1"/>
</dbReference>
<feature type="transmembrane region" description="Helical" evidence="10">
    <location>
        <begin position="12"/>
        <end position="34"/>
    </location>
</feature>
<organism evidence="13 14">
    <name type="scientific">Duganella guangzhouensis</name>
    <dbReference type="NCBI Taxonomy" id="2666084"/>
    <lineage>
        <taxon>Bacteria</taxon>
        <taxon>Pseudomonadati</taxon>
        <taxon>Pseudomonadota</taxon>
        <taxon>Betaproteobacteria</taxon>
        <taxon>Burkholderiales</taxon>
        <taxon>Oxalobacteraceae</taxon>
        <taxon>Telluria group</taxon>
        <taxon>Duganella</taxon>
    </lineage>
</organism>
<dbReference type="InterPro" id="IPR003594">
    <property type="entry name" value="HATPase_dom"/>
</dbReference>
<evidence type="ECO:0000256" key="2">
    <source>
        <dbReference type="ARBA" id="ARBA00004651"/>
    </source>
</evidence>
<dbReference type="PANTHER" id="PTHR44936">
    <property type="entry name" value="SENSOR PROTEIN CREC"/>
    <property type="match status" value="1"/>
</dbReference>
<dbReference type="InterPro" id="IPR050980">
    <property type="entry name" value="2C_sensor_his_kinase"/>
</dbReference>
<evidence type="ECO:0000256" key="3">
    <source>
        <dbReference type="ARBA" id="ARBA00012438"/>
    </source>
</evidence>
<evidence type="ECO:0000256" key="8">
    <source>
        <dbReference type="ARBA" id="ARBA00022777"/>
    </source>
</evidence>
<dbReference type="InterPro" id="IPR004358">
    <property type="entry name" value="Sig_transdc_His_kin-like_C"/>
</dbReference>
<evidence type="ECO:0000256" key="1">
    <source>
        <dbReference type="ARBA" id="ARBA00000085"/>
    </source>
</evidence>
<keyword evidence="8" id="KW-0418">Kinase</keyword>
<feature type="transmembrane region" description="Helical" evidence="10">
    <location>
        <begin position="139"/>
        <end position="159"/>
    </location>
</feature>
<evidence type="ECO:0000256" key="5">
    <source>
        <dbReference type="ARBA" id="ARBA00022553"/>
    </source>
</evidence>
<dbReference type="EC" id="2.7.13.3" evidence="3"/>
<keyword evidence="10" id="KW-0472">Membrane</keyword>
<evidence type="ECO:0000256" key="7">
    <source>
        <dbReference type="ARBA" id="ARBA00022741"/>
    </source>
</evidence>
<dbReference type="InterPro" id="IPR036097">
    <property type="entry name" value="HisK_dim/P_sf"/>
</dbReference>
<dbReference type="GO" id="GO:0000155">
    <property type="term" value="F:phosphorelay sensor kinase activity"/>
    <property type="evidence" value="ECO:0007669"/>
    <property type="project" value="InterPro"/>
</dbReference>
<dbReference type="InterPro" id="IPR036890">
    <property type="entry name" value="HATPase_C_sf"/>
</dbReference>
<comment type="catalytic activity">
    <reaction evidence="1">
        <text>ATP + protein L-histidine = ADP + protein N-phospho-L-histidine.</text>
        <dbReference type="EC" id="2.7.13.3"/>
    </reaction>
</comment>
<feature type="domain" description="Histidine kinase" evidence="11">
    <location>
        <begin position="220"/>
        <end position="418"/>
    </location>
</feature>
<protein>
    <recommendedName>
        <fullName evidence="3">histidine kinase</fullName>
        <ecNumber evidence="3">2.7.13.3</ecNumber>
    </recommendedName>
</protein>
<keyword evidence="9" id="KW-0067">ATP-binding</keyword>
<dbReference type="Pfam" id="PF00512">
    <property type="entry name" value="HisKA"/>
    <property type="match status" value="1"/>
</dbReference>
<comment type="caution">
    <text evidence="13">The sequence shown here is derived from an EMBL/GenBank/DDBJ whole genome shotgun (WGS) entry which is preliminary data.</text>
</comment>
<evidence type="ECO:0000256" key="6">
    <source>
        <dbReference type="ARBA" id="ARBA00022679"/>
    </source>
</evidence>
<keyword evidence="14" id="KW-1185">Reference proteome</keyword>
<comment type="subcellular location">
    <subcellularLocation>
        <location evidence="2">Cell membrane</location>
        <topology evidence="2">Multi-pass membrane protein</topology>
    </subcellularLocation>
</comment>
<keyword evidence="7" id="KW-0547">Nucleotide-binding</keyword>
<dbReference type="Gene3D" id="1.10.287.130">
    <property type="match status" value="1"/>
</dbReference>
<dbReference type="Proteomes" id="UP000433309">
    <property type="component" value="Unassembled WGS sequence"/>
</dbReference>
<accession>A0A6I2LBH6</accession>
<proteinExistence type="predicted"/>
<dbReference type="InterPro" id="IPR005467">
    <property type="entry name" value="His_kinase_dom"/>
</dbReference>
<dbReference type="PROSITE" id="PS50885">
    <property type="entry name" value="HAMP"/>
    <property type="match status" value="1"/>
</dbReference>
<keyword evidence="10" id="KW-1133">Transmembrane helix</keyword>
<keyword evidence="5" id="KW-0597">Phosphoprotein</keyword>
<gene>
    <name evidence="13" type="ORF">GJ699_29355</name>
</gene>
<dbReference type="SUPFAM" id="SSF55874">
    <property type="entry name" value="ATPase domain of HSP90 chaperone/DNA topoisomerase II/histidine kinase"/>
    <property type="match status" value="1"/>
</dbReference>
<name>A0A6I2LBH6_9BURK</name>
<sequence length="418" mass="46362">MRRFSMGLPRLYFRFYVTLLLILALFSMAVMMIWNRTGSPLERSNVILSQVMQNALAPLDAPPEVQQAALERVAQGLNANMTLYTRDWRTLAVVGVQIPARHWRRQGVTGPPPESFVRLPDGRKLLSSEPLGFVRPKAMLHNALILLAIGLGVAAFPLVRHLTKRLERLQQGVESLGAGDLTARVPVEGKDEVARLAQSFNRAVDQIEQLVGAHKTLLANASHELRTPLARIRLALELIKDGIDAKRRAGLEQDIAELNHLLDEILLASRLGAIPENTDVEELDLLALAAEECAHYDEVELDGESALMMGDPRLLRRLLRNLLENAHRHGVPPASVEIRCAQGIATLRVWDKGPGVPDPEFERVFEPFFRPRGTLDNNGAGLGLALVRQIARRHGGEARCALMRNGRSCFEVTLPLKS</sequence>
<evidence type="ECO:0000313" key="13">
    <source>
        <dbReference type="EMBL" id="MRW94106.1"/>
    </source>
</evidence>
<dbReference type="InterPro" id="IPR003661">
    <property type="entry name" value="HisK_dim/P_dom"/>
</dbReference>
<dbReference type="Gene3D" id="3.30.565.10">
    <property type="entry name" value="Histidine kinase-like ATPase, C-terminal domain"/>
    <property type="match status" value="1"/>
</dbReference>
<evidence type="ECO:0000259" key="11">
    <source>
        <dbReference type="PROSITE" id="PS50109"/>
    </source>
</evidence>
<dbReference type="CDD" id="cd00075">
    <property type="entry name" value="HATPase"/>
    <property type="match status" value="1"/>
</dbReference>
<dbReference type="PROSITE" id="PS50109">
    <property type="entry name" value="HIS_KIN"/>
    <property type="match status" value="1"/>
</dbReference>
<keyword evidence="6" id="KW-0808">Transferase</keyword>
<evidence type="ECO:0000256" key="10">
    <source>
        <dbReference type="SAM" id="Phobius"/>
    </source>
</evidence>
<dbReference type="CDD" id="cd06225">
    <property type="entry name" value="HAMP"/>
    <property type="match status" value="1"/>
</dbReference>
<dbReference type="PANTHER" id="PTHR44936:SF10">
    <property type="entry name" value="SENSOR PROTEIN RSTB"/>
    <property type="match status" value="1"/>
</dbReference>
<evidence type="ECO:0000256" key="4">
    <source>
        <dbReference type="ARBA" id="ARBA00022475"/>
    </source>
</evidence>
<evidence type="ECO:0000256" key="9">
    <source>
        <dbReference type="ARBA" id="ARBA00022840"/>
    </source>
</evidence>
<dbReference type="SUPFAM" id="SSF47384">
    <property type="entry name" value="Homodimeric domain of signal transducing histidine kinase"/>
    <property type="match status" value="1"/>
</dbReference>
<dbReference type="PRINTS" id="PR00344">
    <property type="entry name" value="BCTRLSENSOR"/>
</dbReference>
<evidence type="ECO:0000259" key="12">
    <source>
        <dbReference type="PROSITE" id="PS50885"/>
    </source>
</evidence>
<dbReference type="Pfam" id="PF02518">
    <property type="entry name" value="HATPase_c"/>
    <property type="match status" value="1"/>
</dbReference>
<dbReference type="InterPro" id="IPR003660">
    <property type="entry name" value="HAMP_dom"/>
</dbReference>
<dbReference type="Pfam" id="PF00672">
    <property type="entry name" value="HAMP"/>
    <property type="match status" value="1"/>
</dbReference>
<keyword evidence="10" id="KW-0812">Transmembrane</keyword>
<reference evidence="13 14" key="1">
    <citation type="submission" date="2019-11" db="EMBL/GenBank/DDBJ databases">
        <title>Novel species isolated from a subtropical stream in China.</title>
        <authorList>
            <person name="Lu H."/>
        </authorList>
    </citation>
    <scope>NUCLEOTIDE SEQUENCE [LARGE SCALE GENOMIC DNA]</scope>
    <source>
        <strain evidence="13 14">FT80W</strain>
    </source>
</reference>
<dbReference type="EMBL" id="WKJK01000022">
    <property type="protein sequence ID" value="MRW94106.1"/>
    <property type="molecule type" value="Genomic_DNA"/>
</dbReference>
<feature type="domain" description="HAMP" evidence="12">
    <location>
        <begin position="160"/>
        <end position="212"/>
    </location>
</feature>
<dbReference type="SMART" id="SM00387">
    <property type="entry name" value="HATPase_c"/>
    <property type="match status" value="1"/>
</dbReference>
<evidence type="ECO:0000313" key="14">
    <source>
        <dbReference type="Proteomes" id="UP000433309"/>
    </source>
</evidence>